<keyword evidence="2 3" id="KW-0732">Signal</keyword>
<evidence type="ECO:0000313" key="6">
    <source>
        <dbReference type="Proteomes" id="UP000253769"/>
    </source>
</evidence>
<dbReference type="Proteomes" id="UP000253769">
    <property type="component" value="Unassembled WGS sequence"/>
</dbReference>
<sequence length="289" mass="32868">MLGTTRMRGTLLALLLCWPAMLSAAESITIGVTDYPPFSNTDGDGLMSDIYRAAFAEVDIAVTIEVVPIPRGRLLFLNHNIDALSAGNLFVRPDERDQLLSVPVIKALPSLFFYMPHFDAPEKIVEVKDLRGFQVGIIVNSPLLPDYIEQGLNVVEIQTPEQLLMMVKKQRIDFFESALLTGLHLIQQQLPEERLHFDYLRWGVLESALAFHHRHPRAARLHQQFQQGLQRIRQSGELLAILENYWGKGNVPQAVFIQQHPVQGTEQFKMNNYWLNAHGRSGRIQQSRP</sequence>
<evidence type="ECO:0000313" key="5">
    <source>
        <dbReference type="EMBL" id="RDE24376.1"/>
    </source>
</evidence>
<keyword evidence="6" id="KW-1185">Reference proteome</keyword>
<protein>
    <recommendedName>
        <fullName evidence="4">Solute-binding protein family 3/N-terminal domain-containing protein</fullName>
    </recommendedName>
</protein>
<comment type="similarity">
    <text evidence="1">Belongs to the bacterial solute-binding protein 3 family.</text>
</comment>
<evidence type="ECO:0000256" key="3">
    <source>
        <dbReference type="SAM" id="SignalP"/>
    </source>
</evidence>
<reference evidence="5 6" key="1">
    <citation type="submission" date="2018-07" db="EMBL/GenBank/DDBJ databases">
        <title>Motiliproteus coralliicola sp. nov., a bacterium isolated from Coral.</title>
        <authorList>
            <person name="Wang G."/>
        </authorList>
    </citation>
    <scope>NUCLEOTIDE SEQUENCE [LARGE SCALE GENOMIC DNA]</scope>
    <source>
        <strain evidence="5 6">C34</strain>
    </source>
</reference>
<gene>
    <name evidence="5" type="ORF">DV711_01955</name>
</gene>
<dbReference type="Gene3D" id="3.40.190.10">
    <property type="entry name" value="Periplasmic binding protein-like II"/>
    <property type="match status" value="2"/>
</dbReference>
<feature type="domain" description="Solute-binding protein family 3/N-terminal" evidence="4">
    <location>
        <begin position="27"/>
        <end position="249"/>
    </location>
</feature>
<dbReference type="InterPro" id="IPR001638">
    <property type="entry name" value="Solute-binding_3/MltF_N"/>
</dbReference>
<dbReference type="SUPFAM" id="SSF53850">
    <property type="entry name" value="Periplasmic binding protein-like II"/>
    <property type="match status" value="1"/>
</dbReference>
<accession>A0A369WV20</accession>
<evidence type="ECO:0000256" key="2">
    <source>
        <dbReference type="ARBA" id="ARBA00022729"/>
    </source>
</evidence>
<feature type="signal peptide" evidence="3">
    <location>
        <begin position="1"/>
        <end position="24"/>
    </location>
</feature>
<evidence type="ECO:0000256" key="1">
    <source>
        <dbReference type="ARBA" id="ARBA00010333"/>
    </source>
</evidence>
<dbReference type="SMART" id="SM00062">
    <property type="entry name" value="PBPb"/>
    <property type="match status" value="1"/>
</dbReference>
<evidence type="ECO:0000259" key="4">
    <source>
        <dbReference type="SMART" id="SM00062"/>
    </source>
</evidence>
<dbReference type="AlphaFoldDB" id="A0A369WV20"/>
<proteinExistence type="inferred from homology"/>
<organism evidence="5 6">
    <name type="scientific">Motiliproteus coralliicola</name>
    <dbReference type="NCBI Taxonomy" id="2283196"/>
    <lineage>
        <taxon>Bacteria</taxon>
        <taxon>Pseudomonadati</taxon>
        <taxon>Pseudomonadota</taxon>
        <taxon>Gammaproteobacteria</taxon>
        <taxon>Oceanospirillales</taxon>
        <taxon>Oceanospirillaceae</taxon>
        <taxon>Motiliproteus</taxon>
    </lineage>
</organism>
<dbReference type="OrthoDB" id="7354650at2"/>
<feature type="chain" id="PRO_5016645543" description="Solute-binding protein family 3/N-terminal domain-containing protein" evidence="3">
    <location>
        <begin position="25"/>
        <end position="289"/>
    </location>
</feature>
<comment type="caution">
    <text evidence="5">The sequence shown here is derived from an EMBL/GenBank/DDBJ whole genome shotgun (WGS) entry which is preliminary data.</text>
</comment>
<dbReference type="PANTHER" id="PTHR35936">
    <property type="entry name" value="MEMBRANE-BOUND LYTIC MUREIN TRANSGLYCOSYLASE F"/>
    <property type="match status" value="1"/>
</dbReference>
<name>A0A369WV20_9GAMM</name>
<dbReference type="EMBL" id="QQOH01000001">
    <property type="protein sequence ID" value="RDE24376.1"/>
    <property type="molecule type" value="Genomic_DNA"/>
</dbReference>
<dbReference type="PANTHER" id="PTHR35936:SF6">
    <property type="entry name" value="AMINO ACID ABC TRANSPORTER SUBSTRATE-BINDING PAAT FAMILY PROTEIN"/>
    <property type="match status" value="1"/>
</dbReference>